<reference evidence="10" key="1">
    <citation type="journal article" date="2017" name="Nature">
        <title>The genome of Chenopodium quinoa.</title>
        <authorList>
            <person name="Jarvis D.E."/>
            <person name="Ho Y.S."/>
            <person name="Lightfoot D.J."/>
            <person name="Schmoeckel S.M."/>
            <person name="Li B."/>
            <person name="Borm T.J.A."/>
            <person name="Ohyanagi H."/>
            <person name="Mineta K."/>
            <person name="Michell C.T."/>
            <person name="Saber N."/>
            <person name="Kharbatia N.M."/>
            <person name="Rupper R.R."/>
            <person name="Sharp A.R."/>
            <person name="Dally N."/>
            <person name="Boughton B.A."/>
            <person name="Woo Y.H."/>
            <person name="Gao G."/>
            <person name="Schijlen E.G.W.M."/>
            <person name="Guo X."/>
            <person name="Momin A.A."/>
            <person name="Negrao S."/>
            <person name="Al-Babili S."/>
            <person name="Gehring C."/>
            <person name="Roessner U."/>
            <person name="Jung C."/>
            <person name="Murphy K."/>
            <person name="Arold S.T."/>
            <person name="Gojobori T."/>
            <person name="van der Linden C.G."/>
            <person name="van Loo E.N."/>
            <person name="Jellen E.N."/>
            <person name="Maughan P.J."/>
            <person name="Tester M."/>
        </authorList>
    </citation>
    <scope>NUCLEOTIDE SEQUENCE [LARGE SCALE GENOMIC DNA]</scope>
    <source>
        <strain evidence="10">cv. PI 614886</strain>
    </source>
</reference>
<feature type="transmembrane region" description="Helical" evidence="8">
    <location>
        <begin position="46"/>
        <end position="65"/>
    </location>
</feature>
<feature type="transmembrane region" description="Helical" evidence="8">
    <location>
        <begin position="767"/>
        <end position="788"/>
    </location>
</feature>
<dbReference type="FunFam" id="1.20.1250.20:FF:000198">
    <property type="entry name" value="High affinity nitrate transporter 2.5"/>
    <property type="match status" value="1"/>
</dbReference>
<comment type="similarity">
    <text evidence="2">Belongs to the major facilitator superfamily. Nitrate/nitrite porter (TC 2.A.1.8) family.</text>
</comment>
<keyword evidence="11" id="KW-1185">Reference proteome</keyword>
<dbReference type="GO" id="GO:0012505">
    <property type="term" value="C:endomembrane system"/>
    <property type="evidence" value="ECO:0007669"/>
    <property type="project" value="UniProtKB-SubCell"/>
</dbReference>
<evidence type="ECO:0000256" key="5">
    <source>
        <dbReference type="ARBA" id="ARBA00023063"/>
    </source>
</evidence>
<reference evidence="10" key="2">
    <citation type="submission" date="2021-03" db="UniProtKB">
        <authorList>
            <consortium name="EnsemblPlants"/>
        </authorList>
    </citation>
    <scope>IDENTIFICATION</scope>
</reference>
<dbReference type="InterPro" id="IPR020846">
    <property type="entry name" value="MFS_dom"/>
</dbReference>
<dbReference type="CDD" id="cd17341">
    <property type="entry name" value="MFS_NRT2_like"/>
    <property type="match status" value="2"/>
</dbReference>
<dbReference type="PROSITE" id="PS50850">
    <property type="entry name" value="MFS"/>
    <property type="match status" value="2"/>
</dbReference>
<feature type="transmembrane region" description="Helical" evidence="8">
    <location>
        <begin position="641"/>
        <end position="661"/>
    </location>
</feature>
<sequence length="942" mass="101595">MMASTDSVKEFETNKFSLPVDAEHKATTFSVMSVAKPHMRAFHLSWLQFFACFLSTFAAPPLLPIICDSLNLTATDIGNAGIASVSGAVFARLVMGTACDLVGPRIASAALTLLTAPAVYLSATANSPTAFLLIRFFTGFSLATFVSTQFWMSSMFSPPVVGRANSIAAGWGNLGGGATQMIMPLLYTLILGMGATNFTAWRIAFFIPAVLQTLLAFAVLLFGQDMPDGNFQQLHNSGKKHKDNLSKVMYHGLANYRGWITALCYGYCFGVELTVDNIIAQYFFDRFNLKLHTAGIIAASFGLANIFARPGGGLVSDLLAKKFGMRGRLWGWWIIQTVGGVLCILLGLMNSLSGSIAVMFVFSVFVQAACGLAFGVVPFVSRRSLGVISGMTGAGGNVGAVLTQLIFFKGSQYTTERGITYMGIMIVACTLPISAIYFPQWGGMFCGPNPNTSENDYYMEEWDLKEQQEGHHLASLRFADSSKSESFFACFLSTFAAPPLLPIIRDNLNLTANDIGNAGVASVSGAVFSRVAMGAACDLVGPRLASATLTLLTAPAVYLSAVADSPSGFFLMRFFTGFALATFVSTQYWMSSMFSPRVVGQANGQAAGWGNLGGGVAQFIMPLVYSIILKTNATPFAAWRIAFFIPALFQMSSAFAVMIFGQDLPDGNFNQLQKSGDMHKDKASKVLYYGITNYRSWITALGYGFCFGVELAVNNIIAYYFYDRFNLNLTISGIIAASFGMVNLFSRPIGGGMSDIMAKKFGMRGRLWSWWIVQTLSGVLCISLGSISTLGASIAVMIIFSVFVQAAEGLTFGVVPFVSRRSLGVVSGMTGAGGNVGALITQVLFFRGSQFTTEKGITYMGIMIIACSLGITSIYFPQWGGLFCGPKANFTEEEYYLREWDSKEQELGLHEGSMKFAEGSKNERSIKAKSAPTEESNTPDHA</sequence>
<feature type="transmembrane region" description="Helical" evidence="8">
    <location>
        <begin position="203"/>
        <end position="223"/>
    </location>
</feature>
<dbReference type="GO" id="GO:0042128">
    <property type="term" value="P:nitrate assimilation"/>
    <property type="evidence" value="ECO:0007669"/>
    <property type="project" value="UniProtKB-KW"/>
</dbReference>
<accession>A0A803LJE1</accession>
<dbReference type="Gramene" id="AUR62014088-RA">
    <property type="protein sequence ID" value="AUR62014088-RA:cds"/>
    <property type="gene ID" value="AUR62014088"/>
</dbReference>
<feature type="domain" description="Major facilitator superfamily (MFS) profile" evidence="9">
    <location>
        <begin position="479"/>
        <end position="873"/>
    </location>
</feature>
<feature type="transmembrane region" description="Helical" evidence="8">
    <location>
        <begin position="387"/>
        <end position="407"/>
    </location>
</feature>
<feature type="transmembrane region" description="Helical" evidence="8">
    <location>
        <begin position="171"/>
        <end position="191"/>
    </location>
</feature>
<feature type="transmembrane region" description="Helical" evidence="8">
    <location>
        <begin position="544"/>
        <end position="563"/>
    </location>
</feature>
<feature type="transmembrane region" description="Helical" evidence="8">
    <location>
        <begin position="794"/>
        <end position="818"/>
    </location>
</feature>
<dbReference type="Proteomes" id="UP000596660">
    <property type="component" value="Unplaced"/>
</dbReference>
<feature type="transmembrane region" description="Helical" evidence="8">
    <location>
        <begin position="329"/>
        <end position="349"/>
    </location>
</feature>
<dbReference type="InterPro" id="IPR044772">
    <property type="entry name" value="NO3_transporter"/>
</dbReference>
<feature type="transmembrane region" description="Helical" evidence="8">
    <location>
        <begin position="355"/>
        <end position="380"/>
    </location>
</feature>
<keyword evidence="6 8" id="KW-0472">Membrane</keyword>
<feature type="compositionally biased region" description="Basic and acidic residues" evidence="7">
    <location>
        <begin position="911"/>
        <end position="926"/>
    </location>
</feature>
<dbReference type="PANTHER" id="PTHR23515">
    <property type="entry name" value="HIGH-AFFINITY NITRATE TRANSPORTER 2.3"/>
    <property type="match status" value="1"/>
</dbReference>
<dbReference type="Pfam" id="PF07690">
    <property type="entry name" value="MFS_1"/>
    <property type="match status" value="2"/>
</dbReference>
<feature type="transmembrane region" description="Helical" evidence="8">
    <location>
        <begin position="727"/>
        <end position="746"/>
    </location>
</feature>
<feature type="transmembrane region" description="Helical" evidence="8">
    <location>
        <begin position="419"/>
        <end position="438"/>
    </location>
</feature>
<dbReference type="OMA" id="FWGFFAM"/>
<feature type="domain" description="Major facilitator superfamily (MFS) profile" evidence="9">
    <location>
        <begin position="41"/>
        <end position="435"/>
    </location>
</feature>
<dbReference type="FunFam" id="1.20.1250.20:FF:000053">
    <property type="entry name" value="Nitrate transporter 2.1"/>
    <property type="match status" value="2"/>
</dbReference>
<proteinExistence type="inferred from homology"/>
<feature type="region of interest" description="Disordered" evidence="7">
    <location>
        <begin position="911"/>
        <end position="942"/>
    </location>
</feature>
<feature type="transmembrane region" description="Helical" evidence="8">
    <location>
        <begin position="700"/>
        <end position="721"/>
    </location>
</feature>
<dbReference type="Gene3D" id="1.20.1250.20">
    <property type="entry name" value="MFS general substrate transporter like domains"/>
    <property type="match status" value="4"/>
</dbReference>
<keyword evidence="3 8" id="KW-0812">Transmembrane</keyword>
<evidence type="ECO:0000259" key="9">
    <source>
        <dbReference type="PROSITE" id="PS50850"/>
    </source>
</evidence>
<feature type="transmembrane region" description="Helical" evidence="8">
    <location>
        <begin position="291"/>
        <end position="308"/>
    </location>
</feature>
<feature type="transmembrane region" description="Helical" evidence="8">
    <location>
        <begin position="569"/>
        <end position="589"/>
    </location>
</feature>
<keyword evidence="4 8" id="KW-1133">Transmembrane helix</keyword>
<keyword evidence="5" id="KW-0534">Nitrate assimilation</keyword>
<evidence type="ECO:0000256" key="6">
    <source>
        <dbReference type="ARBA" id="ARBA00023136"/>
    </source>
</evidence>
<dbReference type="GO" id="GO:0016020">
    <property type="term" value="C:membrane"/>
    <property type="evidence" value="ECO:0007669"/>
    <property type="project" value="UniProtKB-ARBA"/>
</dbReference>
<dbReference type="InterPro" id="IPR036259">
    <property type="entry name" value="MFS_trans_sf"/>
</dbReference>
<evidence type="ECO:0000256" key="8">
    <source>
        <dbReference type="SAM" id="Phobius"/>
    </source>
</evidence>
<evidence type="ECO:0000256" key="1">
    <source>
        <dbReference type="ARBA" id="ARBA00004127"/>
    </source>
</evidence>
<evidence type="ECO:0000256" key="3">
    <source>
        <dbReference type="ARBA" id="ARBA00022692"/>
    </source>
</evidence>
<dbReference type="GO" id="GO:0015112">
    <property type="term" value="F:nitrate transmembrane transporter activity"/>
    <property type="evidence" value="ECO:0007669"/>
    <property type="project" value="InterPro"/>
</dbReference>
<dbReference type="EnsemblPlants" id="AUR62014088-RA">
    <property type="protein sequence ID" value="AUR62014088-RA:cds"/>
    <property type="gene ID" value="AUR62014088"/>
</dbReference>
<name>A0A803LJE1_CHEQI</name>
<comment type="subcellular location">
    <subcellularLocation>
        <location evidence="1">Endomembrane system</location>
        <topology evidence="1">Multi-pass membrane protein</topology>
    </subcellularLocation>
</comment>
<feature type="transmembrane region" description="Helical" evidence="8">
    <location>
        <begin position="609"/>
        <end position="629"/>
    </location>
</feature>
<feature type="transmembrane region" description="Helical" evidence="8">
    <location>
        <begin position="825"/>
        <end position="845"/>
    </location>
</feature>
<evidence type="ECO:0000256" key="4">
    <source>
        <dbReference type="ARBA" id="ARBA00022989"/>
    </source>
</evidence>
<feature type="transmembrane region" description="Helical" evidence="8">
    <location>
        <begin position="130"/>
        <end position="151"/>
    </location>
</feature>
<organism evidence="10 11">
    <name type="scientific">Chenopodium quinoa</name>
    <name type="common">Quinoa</name>
    <dbReference type="NCBI Taxonomy" id="63459"/>
    <lineage>
        <taxon>Eukaryota</taxon>
        <taxon>Viridiplantae</taxon>
        <taxon>Streptophyta</taxon>
        <taxon>Embryophyta</taxon>
        <taxon>Tracheophyta</taxon>
        <taxon>Spermatophyta</taxon>
        <taxon>Magnoliopsida</taxon>
        <taxon>eudicotyledons</taxon>
        <taxon>Gunneridae</taxon>
        <taxon>Pentapetalae</taxon>
        <taxon>Caryophyllales</taxon>
        <taxon>Chenopodiaceae</taxon>
        <taxon>Chenopodioideae</taxon>
        <taxon>Atripliceae</taxon>
        <taxon>Chenopodium</taxon>
    </lineage>
</organism>
<dbReference type="AlphaFoldDB" id="A0A803LJE1"/>
<feature type="transmembrane region" description="Helical" evidence="8">
    <location>
        <begin position="106"/>
        <end position="123"/>
    </location>
</feature>
<evidence type="ECO:0000313" key="10">
    <source>
        <dbReference type="EnsemblPlants" id="AUR62014088-RA:cds"/>
    </source>
</evidence>
<dbReference type="SUPFAM" id="SSF103473">
    <property type="entry name" value="MFS general substrate transporter"/>
    <property type="match status" value="2"/>
</dbReference>
<evidence type="ECO:0000256" key="7">
    <source>
        <dbReference type="SAM" id="MobiDB-lite"/>
    </source>
</evidence>
<feature type="transmembrane region" description="Helical" evidence="8">
    <location>
        <begin position="857"/>
        <end position="877"/>
    </location>
</feature>
<evidence type="ECO:0000313" key="11">
    <source>
        <dbReference type="Proteomes" id="UP000596660"/>
    </source>
</evidence>
<dbReference type="InterPro" id="IPR011701">
    <property type="entry name" value="MFS"/>
</dbReference>
<evidence type="ECO:0000256" key="2">
    <source>
        <dbReference type="ARBA" id="ARBA00008432"/>
    </source>
</evidence>
<protein>
    <recommendedName>
        <fullName evidence="9">Major facilitator superfamily (MFS) profile domain-containing protein</fullName>
    </recommendedName>
</protein>